<dbReference type="PATRIC" id="fig|1679170.3.peg.2055"/>
<dbReference type="EMBL" id="LFZW01000001">
    <property type="protein sequence ID" value="KMY49711.1"/>
    <property type="molecule type" value="Genomic_DNA"/>
</dbReference>
<proteinExistence type="predicted"/>
<evidence type="ECO:0000256" key="1">
    <source>
        <dbReference type="SAM" id="Phobius"/>
    </source>
</evidence>
<protein>
    <submittedName>
        <fullName evidence="2">Uncharacterized protein</fullName>
    </submittedName>
</protein>
<accession>A0A0K9GSW9</accession>
<evidence type="ECO:0000313" key="3">
    <source>
        <dbReference type="Proteomes" id="UP000037146"/>
    </source>
</evidence>
<evidence type="ECO:0000313" key="2">
    <source>
        <dbReference type="EMBL" id="KMY49711.1"/>
    </source>
</evidence>
<feature type="transmembrane region" description="Helical" evidence="1">
    <location>
        <begin position="6"/>
        <end position="27"/>
    </location>
</feature>
<keyword evidence="1" id="KW-0812">Transmembrane</keyword>
<organism evidence="2 3">
    <name type="scientific">Peribacillus loiseleuriae</name>
    <dbReference type="NCBI Taxonomy" id="1679170"/>
    <lineage>
        <taxon>Bacteria</taxon>
        <taxon>Bacillati</taxon>
        <taxon>Bacillota</taxon>
        <taxon>Bacilli</taxon>
        <taxon>Bacillales</taxon>
        <taxon>Bacillaceae</taxon>
        <taxon>Peribacillus</taxon>
    </lineage>
</organism>
<name>A0A0K9GSW9_9BACI</name>
<sequence>MYRERFILYFKHLSTVCKTIISMVFFMPKQLYISKLRLYCRLKDIGFHFHIQLTGQFSSIRIHIYIYILVIFVIIKQGIVVRKIAVQGGA</sequence>
<keyword evidence="1" id="KW-0472">Membrane</keyword>
<reference evidence="3" key="1">
    <citation type="submission" date="2015-07" db="EMBL/GenBank/DDBJ databases">
        <title>Genome sequencing project for genomic taxonomy and phylogenomics of Bacillus-like bacteria.</title>
        <authorList>
            <person name="Liu B."/>
            <person name="Wang J."/>
            <person name="Zhu Y."/>
            <person name="Liu G."/>
            <person name="Chen Q."/>
            <person name="Chen Z."/>
            <person name="Lan J."/>
            <person name="Che J."/>
            <person name="Ge C."/>
            <person name="Shi H."/>
            <person name="Pan Z."/>
            <person name="Liu X."/>
        </authorList>
    </citation>
    <scope>NUCLEOTIDE SEQUENCE [LARGE SCALE GENOMIC DNA]</scope>
    <source>
        <strain evidence="3">FJAT-27997</strain>
    </source>
</reference>
<gene>
    <name evidence="2" type="ORF">AC625_09320</name>
</gene>
<comment type="caution">
    <text evidence="2">The sequence shown here is derived from an EMBL/GenBank/DDBJ whole genome shotgun (WGS) entry which is preliminary data.</text>
</comment>
<keyword evidence="1" id="KW-1133">Transmembrane helix</keyword>
<dbReference type="Proteomes" id="UP000037146">
    <property type="component" value="Unassembled WGS sequence"/>
</dbReference>
<dbReference type="AlphaFoldDB" id="A0A0K9GSW9"/>
<keyword evidence="3" id="KW-1185">Reference proteome</keyword>
<feature type="transmembrane region" description="Helical" evidence="1">
    <location>
        <begin position="64"/>
        <end position="85"/>
    </location>
</feature>